<keyword evidence="7 12" id="KW-0210">Decarboxylase</keyword>
<sequence>MKIDIHNHILPQEWPDLRQRYGYGGFIQLQLQNGEGRMMKDGKLFRVVQENCWNLEARIRDMDRDGVTVQALSTVPVMFNYWARPADCLDLCRLLNDDLARQVRSCPGRFVGLGTVPLQDPGLAEVEMRRCVQELGFPGLQIGSHINEWDLNAPELHPFYAVSPVQIWLSPGMPAETTTAICSMIFGGIFELFPKLRVCFAHGG</sequence>
<dbReference type="Proteomes" id="UP000261520">
    <property type="component" value="Unplaced"/>
</dbReference>
<evidence type="ECO:0000256" key="5">
    <source>
        <dbReference type="ARBA" id="ARBA00021214"/>
    </source>
</evidence>
<dbReference type="UniPathway" id="UPA00270"/>
<accession>A0A3B4A8K8</accession>
<evidence type="ECO:0000256" key="2">
    <source>
        <dbReference type="ARBA" id="ARBA00005871"/>
    </source>
</evidence>
<keyword evidence="6" id="KW-0479">Metal-binding</keyword>
<dbReference type="PANTHER" id="PTHR21240:SF27">
    <property type="entry name" value="2-AMINO-3-CARBOXYMUCONATE-6-SEMIALDEHYDE DECARBOXYLASE"/>
    <property type="match status" value="1"/>
</dbReference>
<evidence type="ECO:0000256" key="3">
    <source>
        <dbReference type="ARBA" id="ARBA00011245"/>
    </source>
</evidence>
<dbReference type="GO" id="GO:0019748">
    <property type="term" value="P:secondary metabolic process"/>
    <property type="evidence" value="ECO:0007669"/>
    <property type="project" value="TreeGrafter"/>
</dbReference>
<dbReference type="AlphaFoldDB" id="A0A3B4A8K8"/>
<dbReference type="PANTHER" id="PTHR21240">
    <property type="entry name" value="2-AMINO-3-CARBOXYLMUCONATE-6-SEMIALDEHYDE DECARBOXYLASE"/>
    <property type="match status" value="1"/>
</dbReference>
<reference evidence="14" key="2">
    <citation type="submission" date="2025-09" db="UniProtKB">
        <authorList>
            <consortium name="Ensembl"/>
        </authorList>
    </citation>
    <scope>IDENTIFICATION</scope>
</reference>
<reference evidence="14" key="1">
    <citation type="submission" date="2025-08" db="UniProtKB">
        <authorList>
            <consortium name="Ensembl"/>
        </authorList>
    </citation>
    <scope>IDENTIFICATION</scope>
</reference>
<evidence type="ECO:0000256" key="7">
    <source>
        <dbReference type="ARBA" id="ARBA00022793"/>
    </source>
</evidence>
<evidence type="ECO:0000256" key="12">
    <source>
        <dbReference type="RuleBase" id="RU366045"/>
    </source>
</evidence>
<evidence type="ECO:0000256" key="1">
    <source>
        <dbReference type="ARBA" id="ARBA00005079"/>
    </source>
</evidence>
<comment type="similarity">
    <text evidence="2">Belongs to the metallo-dependent hydrolases superfamily. ACMSD family.</text>
</comment>
<dbReference type="GO" id="GO:0046872">
    <property type="term" value="F:metal ion binding"/>
    <property type="evidence" value="ECO:0007669"/>
    <property type="project" value="UniProtKB-KW"/>
</dbReference>
<evidence type="ECO:0000256" key="10">
    <source>
        <dbReference type="ARBA" id="ARBA00025318"/>
    </source>
</evidence>
<protein>
    <recommendedName>
        <fullName evidence="5 12">2-amino-3-carboxymuconate-6-semialdehyde decarboxylase</fullName>
        <ecNumber evidence="4 12">4.1.1.45</ecNumber>
    </recommendedName>
    <alternativeName>
        <fullName evidence="11 12">Picolinate carboxylase</fullName>
    </alternativeName>
</protein>
<keyword evidence="15" id="KW-1185">Reference proteome</keyword>
<feature type="domain" description="Amidohydrolase-related" evidence="13">
    <location>
        <begin position="3"/>
        <end position="204"/>
    </location>
</feature>
<dbReference type="SUPFAM" id="SSF51556">
    <property type="entry name" value="Metallo-dependent hydrolases"/>
    <property type="match status" value="1"/>
</dbReference>
<dbReference type="Pfam" id="PF04909">
    <property type="entry name" value="Amidohydro_2"/>
    <property type="match status" value="1"/>
</dbReference>
<evidence type="ECO:0000259" key="13">
    <source>
        <dbReference type="Pfam" id="PF04909"/>
    </source>
</evidence>
<comment type="function">
    <text evidence="10">Converts alpha-amino-beta-carboxymuconate-epsilon-semialdehyde (ACMS) to alpha-aminomuconate semialdehyde (AMS). ACMS can be converted non-enzymatically to quinolate (QA), a key precursor of NAD, and a potent endogenous excitotoxin of neuronal cells which is implicated in the pathogenesis of various neurodegenerative disorders. In the presence of ACMSD, ACMS is converted to AMS, a benign catabolite. ACMSD ultimately controls the metabolic fate of tryptophan catabolism along the kynurenine pathway.</text>
</comment>
<evidence type="ECO:0000313" key="14">
    <source>
        <dbReference type="Ensembl" id="ENSPMGP00000013387.1"/>
    </source>
</evidence>
<evidence type="ECO:0000256" key="4">
    <source>
        <dbReference type="ARBA" id="ARBA00012365"/>
    </source>
</evidence>
<dbReference type="InterPro" id="IPR032466">
    <property type="entry name" value="Metal_Hydrolase"/>
</dbReference>
<dbReference type="STRING" id="409849.ENSPMGP00000013387"/>
<evidence type="ECO:0000256" key="9">
    <source>
        <dbReference type="ARBA" id="ARBA00023239"/>
    </source>
</evidence>
<evidence type="ECO:0000256" key="11">
    <source>
        <dbReference type="ARBA" id="ARBA00031120"/>
    </source>
</evidence>
<dbReference type="GO" id="GO:0016787">
    <property type="term" value="F:hydrolase activity"/>
    <property type="evidence" value="ECO:0007669"/>
    <property type="project" value="InterPro"/>
</dbReference>
<name>A0A3B4A8K8_9GOBI</name>
<keyword evidence="9 12" id="KW-0456">Lyase</keyword>
<evidence type="ECO:0000256" key="6">
    <source>
        <dbReference type="ARBA" id="ARBA00022723"/>
    </source>
</evidence>
<organism evidence="14 15">
    <name type="scientific">Periophthalmus magnuspinnatus</name>
    <dbReference type="NCBI Taxonomy" id="409849"/>
    <lineage>
        <taxon>Eukaryota</taxon>
        <taxon>Metazoa</taxon>
        <taxon>Chordata</taxon>
        <taxon>Craniata</taxon>
        <taxon>Vertebrata</taxon>
        <taxon>Euteleostomi</taxon>
        <taxon>Actinopterygii</taxon>
        <taxon>Neopterygii</taxon>
        <taxon>Teleostei</taxon>
        <taxon>Neoteleostei</taxon>
        <taxon>Acanthomorphata</taxon>
        <taxon>Gobiaria</taxon>
        <taxon>Gobiiformes</taxon>
        <taxon>Gobioidei</taxon>
        <taxon>Gobiidae</taxon>
        <taxon>Oxudercinae</taxon>
        <taxon>Periophthalmus</taxon>
    </lineage>
</organism>
<dbReference type="Ensembl" id="ENSPMGT00000014283.1">
    <property type="protein sequence ID" value="ENSPMGP00000013387.1"/>
    <property type="gene ID" value="ENSPMGG00000011011.1"/>
</dbReference>
<comment type="subunit">
    <text evidence="3 12">Monomer.</text>
</comment>
<dbReference type="InterPro" id="IPR006680">
    <property type="entry name" value="Amidohydro-rel"/>
</dbReference>
<dbReference type="GO" id="GO:0001760">
    <property type="term" value="F:aminocarboxymuconate-semialdehyde decarboxylase activity"/>
    <property type="evidence" value="ECO:0007669"/>
    <property type="project" value="UniProtKB-UniRule"/>
</dbReference>
<evidence type="ECO:0000313" key="15">
    <source>
        <dbReference type="Proteomes" id="UP000261520"/>
    </source>
</evidence>
<keyword evidence="8" id="KW-0862">Zinc</keyword>
<dbReference type="GO" id="GO:1904985">
    <property type="term" value="P:negative regulation of quinolinate biosynthetic process"/>
    <property type="evidence" value="ECO:0007669"/>
    <property type="project" value="UniProtKB-UniRule"/>
</dbReference>
<proteinExistence type="inferred from homology"/>
<dbReference type="InterPro" id="IPR032465">
    <property type="entry name" value="ACMSD"/>
</dbReference>
<dbReference type="Gene3D" id="3.20.20.140">
    <property type="entry name" value="Metal-dependent hydrolases"/>
    <property type="match status" value="2"/>
</dbReference>
<dbReference type="GO" id="GO:0005829">
    <property type="term" value="C:cytosol"/>
    <property type="evidence" value="ECO:0007669"/>
    <property type="project" value="UniProtKB-UniRule"/>
</dbReference>
<comment type="pathway">
    <text evidence="1 12">Secondary metabolite metabolism; quinolate metabolism.</text>
</comment>
<evidence type="ECO:0000256" key="8">
    <source>
        <dbReference type="ARBA" id="ARBA00022833"/>
    </source>
</evidence>
<dbReference type="EC" id="4.1.1.45" evidence="4 12"/>
<comment type="catalytic activity">
    <reaction evidence="12">
        <text>2-amino-3-carboxymuconate 6-semialdehyde + H(+) = 2-aminomuconate 6-semialdehyde + CO2</text>
        <dbReference type="Rhea" id="RHEA:16557"/>
        <dbReference type="ChEBI" id="CHEBI:15378"/>
        <dbReference type="ChEBI" id="CHEBI:16526"/>
        <dbReference type="ChEBI" id="CHEBI:77634"/>
        <dbReference type="ChEBI" id="CHEBI:77803"/>
        <dbReference type="EC" id="4.1.1.45"/>
    </reaction>
</comment>